<dbReference type="RefSeq" id="WP_330154648.1">
    <property type="nucleotide sequence ID" value="NZ_JAUZMZ010000283.1"/>
</dbReference>
<proteinExistence type="predicted"/>
<evidence type="ECO:0000313" key="2">
    <source>
        <dbReference type="EMBL" id="MEE2035321.1"/>
    </source>
</evidence>
<protein>
    <recommendedName>
        <fullName evidence="4">Integral membrane protein</fullName>
    </recommendedName>
</protein>
<dbReference type="Proteomes" id="UP001331936">
    <property type="component" value="Unassembled WGS sequence"/>
</dbReference>
<keyword evidence="3" id="KW-1185">Reference proteome</keyword>
<reference evidence="2 3" key="1">
    <citation type="submission" date="2023-08" db="EMBL/GenBank/DDBJ databases">
        <authorList>
            <person name="Girao M."/>
            <person name="Carvalho M.F."/>
        </authorList>
    </citation>
    <scope>NUCLEOTIDE SEQUENCE [LARGE SCALE GENOMIC DNA]</scope>
    <source>
        <strain evidence="2 3">CC-R104</strain>
    </source>
</reference>
<evidence type="ECO:0000256" key="1">
    <source>
        <dbReference type="SAM" id="Phobius"/>
    </source>
</evidence>
<evidence type="ECO:0008006" key="4">
    <source>
        <dbReference type="Google" id="ProtNLM"/>
    </source>
</evidence>
<evidence type="ECO:0000313" key="3">
    <source>
        <dbReference type="Proteomes" id="UP001331936"/>
    </source>
</evidence>
<organism evidence="2 3">
    <name type="scientific">Rhodococcus chondri</name>
    <dbReference type="NCBI Taxonomy" id="3065941"/>
    <lineage>
        <taxon>Bacteria</taxon>
        <taxon>Bacillati</taxon>
        <taxon>Actinomycetota</taxon>
        <taxon>Actinomycetes</taxon>
        <taxon>Mycobacteriales</taxon>
        <taxon>Nocardiaceae</taxon>
        <taxon>Rhodococcus</taxon>
    </lineage>
</organism>
<keyword evidence="1" id="KW-0812">Transmembrane</keyword>
<keyword evidence="1" id="KW-1133">Transmembrane helix</keyword>
<name>A0ABU7JZB4_9NOCA</name>
<dbReference type="EMBL" id="JAUZMZ010000283">
    <property type="protein sequence ID" value="MEE2035321.1"/>
    <property type="molecule type" value="Genomic_DNA"/>
</dbReference>
<gene>
    <name evidence="2" type="ORF">Q8814_24980</name>
</gene>
<feature type="transmembrane region" description="Helical" evidence="1">
    <location>
        <begin position="413"/>
        <end position="433"/>
    </location>
</feature>
<keyword evidence="1" id="KW-0472">Membrane</keyword>
<dbReference type="PROSITE" id="PS51257">
    <property type="entry name" value="PROKAR_LIPOPROTEIN"/>
    <property type="match status" value="1"/>
</dbReference>
<comment type="caution">
    <text evidence="2">The sequence shown here is derived from an EMBL/GenBank/DDBJ whole genome shotgun (WGS) entry which is preliminary data.</text>
</comment>
<sequence>MEDRALVKSGTGATTVASVTGCNGVLKVVLLALDIDCGPQPPSVAAVEAVEPFLPARIGAAPPSDHSVRPASLLAYRHVTDPTSPPVAFGVPTAALRADQLAARPYVGHPATCLSLWEIPGNGLVLALERLSDNSSRLVDSRIDPLDEGAEFRTAIDGFLAPFGLSMESGPNELFPGLNRLMPVPETYRPLRELVVYRHRGGTGAVIEALAIEVLSSGGDRVRELVDGSGSLSRAARPRGRAWAWDRITLGDRPVQPGAAIAVREDAAAVLFDLEATVAGHDYLGCGTREMIYALLPWVALRAGSSTDFWRVLSHLRSREDLAGDRLVAALDDVATMQARKMERALLHKESQHDARCPSWTGSTQLRSLLVRRVYADNAELDAELAEAVRVVEHSQLRSTELRGERHSRLARGWSVAAGALAIVVLFAALATVPVVVQPTLFPHWVPAVITVAALTGTAITAAVLWRRQ</sequence>
<accession>A0ABU7JZB4</accession>
<feature type="transmembrane region" description="Helical" evidence="1">
    <location>
        <begin position="445"/>
        <end position="466"/>
    </location>
</feature>